<evidence type="ECO:0000313" key="2">
    <source>
        <dbReference type="EMBL" id="MDR5588550.1"/>
    </source>
</evidence>
<gene>
    <name evidence="2" type="ORF">RGC78_13850</name>
</gene>
<dbReference type="NCBIfam" id="NF041131">
    <property type="entry name" value="RicT_YaaT_fam"/>
    <property type="match status" value="1"/>
</dbReference>
<dbReference type="Proteomes" id="UP001256646">
    <property type="component" value="Unassembled WGS sequence"/>
</dbReference>
<dbReference type="InterPro" id="IPR007557">
    <property type="entry name" value="PSP1_C"/>
</dbReference>
<proteinExistence type="predicted"/>
<dbReference type="PROSITE" id="PS51411">
    <property type="entry name" value="PSP1_C"/>
    <property type="match status" value="1"/>
</dbReference>
<evidence type="ECO:0000259" key="1">
    <source>
        <dbReference type="PROSITE" id="PS51411"/>
    </source>
</evidence>
<sequence>MIKVIGVRFKKAGKIYYFDPVNFAVKKENYVIVETARGIEFGQCVIGIKEISEDEIVSPLKEVIRIADEKDIQKHKDNKSRENEALEICLKKIQEHGLKMKLIDVEYTFDNHKVIFYFTADGRVDFRELVKDLATIFKTRIELRQIGVRDEAKMIGGLGPCGRPMCCSTFLGDFASVSIKMAKEQNLSLNPTKISGICGRLMCCLNYEQSTYEDIRRRLPKVGSIVETIDGKGEVIGNLTVKESVKVKLKRGDEEVIDIYKIEDVRLISGSYEGSIDNSDIKLEIESEEDKKLIKELIKEEN</sequence>
<dbReference type="RefSeq" id="WP_252214915.1">
    <property type="nucleotide sequence ID" value="NZ_JAVJAN010000043.1"/>
</dbReference>
<feature type="domain" description="PSP1 C-terminal" evidence="1">
    <location>
        <begin position="61"/>
        <end position="146"/>
    </location>
</feature>
<protein>
    <submittedName>
        <fullName evidence="2">Stage 0 sporulation family protein</fullName>
    </submittedName>
</protein>
<dbReference type="Pfam" id="PF04468">
    <property type="entry name" value="PSP1"/>
    <property type="match status" value="1"/>
</dbReference>
<evidence type="ECO:0000313" key="3">
    <source>
        <dbReference type="Proteomes" id="UP001256646"/>
    </source>
</evidence>
<organism evidence="2 3">
    <name type="scientific">Clostridium aquiflavi</name>
    <dbReference type="NCBI Taxonomy" id="3073603"/>
    <lineage>
        <taxon>Bacteria</taxon>
        <taxon>Bacillati</taxon>
        <taxon>Bacillota</taxon>
        <taxon>Clostridia</taxon>
        <taxon>Eubacteriales</taxon>
        <taxon>Clostridiaceae</taxon>
        <taxon>Clostridium</taxon>
    </lineage>
</organism>
<accession>A0ABU1EJH5</accession>
<dbReference type="EMBL" id="JAVJAN010000043">
    <property type="protein sequence ID" value="MDR5588550.1"/>
    <property type="molecule type" value="Genomic_DNA"/>
</dbReference>
<comment type="caution">
    <text evidence="2">The sequence shown here is derived from an EMBL/GenBank/DDBJ whole genome shotgun (WGS) entry which is preliminary data.</text>
</comment>
<name>A0ABU1EJH5_9CLOT</name>
<keyword evidence="3" id="KW-1185">Reference proteome</keyword>
<reference evidence="2 3" key="1">
    <citation type="submission" date="2023-09" db="EMBL/GenBank/DDBJ databases">
        <authorList>
            <person name="Zhai L."/>
        </authorList>
    </citation>
    <scope>NUCLEOTIDE SEQUENCE [LARGE SCALE GENOMIC DNA]</scope>
    <source>
        <strain evidence="2 3">5 N-1</strain>
    </source>
</reference>
<dbReference type="PANTHER" id="PTHR43830:SF3">
    <property type="entry name" value="PROTEIN PSP1"/>
    <property type="match status" value="1"/>
</dbReference>
<dbReference type="InterPro" id="IPR047767">
    <property type="entry name" value="PSP1-like"/>
</dbReference>
<dbReference type="PANTHER" id="PTHR43830">
    <property type="entry name" value="PROTEIN PSP1"/>
    <property type="match status" value="1"/>
</dbReference>